<gene>
    <name evidence="1" type="ORF">PAXRUDRAFT_349730</name>
</gene>
<dbReference type="Proteomes" id="UP000054538">
    <property type="component" value="Unassembled WGS sequence"/>
</dbReference>
<reference evidence="1 2" key="1">
    <citation type="submission" date="2014-04" db="EMBL/GenBank/DDBJ databases">
        <authorList>
            <consortium name="DOE Joint Genome Institute"/>
            <person name="Kuo A."/>
            <person name="Kohler A."/>
            <person name="Jargeat P."/>
            <person name="Nagy L.G."/>
            <person name="Floudas D."/>
            <person name="Copeland A."/>
            <person name="Barry K.W."/>
            <person name="Cichocki N."/>
            <person name="Veneault-Fourrey C."/>
            <person name="LaButti K."/>
            <person name="Lindquist E.A."/>
            <person name="Lipzen A."/>
            <person name="Lundell T."/>
            <person name="Morin E."/>
            <person name="Murat C."/>
            <person name="Sun H."/>
            <person name="Tunlid A."/>
            <person name="Henrissat B."/>
            <person name="Grigoriev I.V."/>
            <person name="Hibbett D.S."/>
            <person name="Martin F."/>
            <person name="Nordberg H.P."/>
            <person name="Cantor M.N."/>
            <person name="Hua S.X."/>
        </authorList>
    </citation>
    <scope>NUCLEOTIDE SEQUENCE [LARGE SCALE GENOMIC DNA]</scope>
    <source>
        <strain evidence="1 2">Ve08.2h10</strain>
    </source>
</reference>
<organism evidence="1 2">
    <name type="scientific">Paxillus rubicundulus Ve08.2h10</name>
    <dbReference type="NCBI Taxonomy" id="930991"/>
    <lineage>
        <taxon>Eukaryota</taxon>
        <taxon>Fungi</taxon>
        <taxon>Dikarya</taxon>
        <taxon>Basidiomycota</taxon>
        <taxon>Agaricomycotina</taxon>
        <taxon>Agaricomycetes</taxon>
        <taxon>Agaricomycetidae</taxon>
        <taxon>Boletales</taxon>
        <taxon>Paxilineae</taxon>
        <taxon>Paxillaceae</taxon>
        <taxon>Paxillus</taxon>
    </lineage>
</organism>
<dbReference type="AlphaFoldDB" id="A0A0D0DBJ2"/>
<protein>
    <submittedName>
        <fullName evidence="1">Uncharacterized protein</fullName>
    </submittedName>
</protein>
<reference evidence="2" key="2">
    <citation type="submission" date="2015-01" db="EMBL/GenBank/DDBJ databases">
        <title>Evolutionary Origins and Diversification of the Mycorrhizal Mutualists.</title>
        <authorList>
            <consortium name="DOE Joint Genome Institute"/>
            <consortium name="Mycorrhizal Genomics Consortium"/>
            <person name="Kohler A."/>
            <person name="Kuo A."/>
            <person name="Nagy L.G."/>
            <person name="Floudas D."/>
            <person name="Copeland A."/>
            <person name="Barry K.W."/>
            <person name="Cichocki N."/>
            <person name="Veneault-Fourrey C."/>
            <person name="LaButti K."/>
            <person name="Lindquist E.A."/>
            <person name="Lipzen A."/>
            <person name="Lundell T."/>
            <person name="Morin E."/>
            <person name="Murat C."/>
            <person name="Riley R."/>
            <person name="Ohm R."/>
            <person name="Sun H."/>
            <person name="Tunlid A."/>
            <person name="Henrissat B."/>
            <person name="Grigoriev I.V."/>
            <person name="Hibbett D.S."/>
            <person name="Martin F."/>
        </authorList>
    </citation>
    <scope>NUCLEOTIDE SEQUENCE [LARGE SCALE GENOMIC DNA]</scope>
    <source>
        <strain evidence="2">Ve08.2h10</strain>
    </source>
</reference>
<dbReference type="EMBL" id="KN826760">
    <property type="protein sequence ID" value="KIK77974.1"/>
    <property type="molecule type" value="Genomic_DNA"/>
</dbReference>
<dbReference type="HOGENOM" id="CLU_1548101_0_0_1"/>
<sequence>MYSTGSHPFAIHTVILHHLLMNLEIFNGCPQDLYSTIPVSSEVLYLCRKFVCSSSLQVFIPSKSSRDQESGVFVLLRGLDDDSRNIEYHREASSTLITLSYHSISRGHSRFTNFHNAVPPCTAADWLSPNSSRLTLSKCNRPTFNFYVVSESGHHLERDVSVLYQGNADLTWA</sequence>
<evidence type="ECO:0000313" key="1">
    <source>
        <dbReference type="EMBL" id="KIK77974.1"/>
    </source>
</evidence>
<accession>A0A0D0DBJ2</accession>
<keyword evidence="2" id="KW-1185">Reference proteome</keyword>
<evidence type="ECO:0000313" key="2">
    <source>
        <dbReference type="Proteomes" id="UP000054538"/>
    </source>
</evidence>
<dbReference type="InParanoid" id="A0A0D0DBJ2"/>
<name>A0A0D0DBJ2_9AGAM</name>
<proteinExistence type="predicted"/>